<keyword evidence="3" id="KW-0540">Nuclease</keyword>
<dbReference type="GO" id="GO:0004519">
    <property type="term" value="F:endonuclease activity"/>
    <property type="evidence" value="ECO:0007669"/>
    <property type="project" value="UniProtKB-KW"/>
</dbReference>
<gene>
    <name evidence="3" type="ORF">GCM10023086_76900</name>
</gene>
<feature type="chain" id="PRO_5046654432" evidence="1">
    <location>
        <begin position="28"/>
        <end position="225"/>
    </location>
</feature>
<evidence type="ECO:0000313" key="3">
    <source>
        <dbReference type="EMBL" id="GAA4340920.1"/>
    </source>
</evidence>
<reference evidence="4" key="1">
    <citation type="journal article" date="2019" name="Int. J. Syst. Evol. Microbiol.">
        <title>The Global Catalogue of Microorganisms (GCM) 10K type strain sequencing project: providing services to taxonomists for standard genome sequencing and annotation.</title>
        <authorList>
            <consortium name="The Broad Institute Genomics Platform"/>
            <consortium name="The Broad Institute Genome Sequencing Center for Infectious Disease"/>
            <person name="Wu L."/>
            <person name="Ma J."/>
        </authorList>
    </citation>
    <scope>NUCLEOTIDE SEQUENCE [LARGE SCALE GENOMIC DNA]</scope>
    <source>
        <strain evidence="4">JCM 31290</strain>
    </source>
</reference>
<dbReference type="InterPro" id="IPR011089">
    <property type="entry name" value="GmrSD_C"/>
</dbReference>
<keyword evidence="3" id="KW-0378">Hydrolase</keyword>
<keyword evidence="4" id="KW-1185">Reference proteome</keyword>
<accession>A0ABP8HLG4</accession>
<protein>
    <submittedName>
        <fullName evidence="3">HNH endonuclease family protein</fullName>
    </submittedName>
</protein>
<evidence type="ECO:0000259" key="2">
    <source>
        <dbReference type="Pfam" id="PF07510"/>
    </source>
</evidence>
<name>A0ABP8HLG4_9ACTN</name>
<organism evidence="3 4">
    <name type="scientific">Streptomyces venetus</name>
    <dbReference type="NCBI Taxonomy" id="1701086"/>
    <lineage>
        <taxon>Bacteria</taxon>
        <taxon>Bacillati</taxon>
        <taxon>Actinomycetota</taxon>
        <taxon>Actinomycetes</taxon>
        <taxon>Kitasatosporales</taxon>
        <taxon>Streptomycetaceae</taxon>
        <taxon>Streptomyces</taxon>
    </lineage>
</organism>
<sequence length="225" mass="24786">MRTALLRGLPVALLAVLSLTTAPPAHAAQAVAPAAPSYTLPLTNAVNTISVAAEDRTGYDRKQAFGDWIDADRDGCNTRAEVLLAEAVEPPGVSGRCTLTGGLWYSWYDDQYVTKTDIDHMVPLAEAWDSGASQWTRQRRVEYANYLGDDRHLVAVSQRSNRQKSDQDVTTWIVPHNPSQRCHYLSDQVAIKLAWELTVDPAEQAAMRRIADECPDTDVTVNPVP</sequence>
<dbReference type="PANTHER" id="PTHR24094">
    <property type="entry name" value="SECRETED PROTEIN"/>
    <property type="match status" value="1"/>
</dbReference>
<feature type="domain" description="GmrSD restriction endonucleases C-terminal" evidence="2">
    <location>
        <begin position="111"/>
        <end position="209"/>
    </location>
</feature>
<proteinExistence type="predicted"/>
<comment type="caution">
    <text evidence="3">The sequence shown here is derived from an EMBL/GenBank/DDBJ whole genome shotgun (WGS) entry which is preliminary data.</text>
</comment>
<evidence type="ECO:0000313" key="4">
    <source>
        <dbReference type="Proteomes" id="UP001501115"/>
    </source>
</evidence>
<keyword evidence="1" id="KW-0732">Signal</keyword>
<keyword evidence="3" id="KW-0255">Endonuclease</keyword>
<dbReference type="Pfam" id="PF07510">
    <property type="entry name" value="GmrSD_C"/>
    <property type="match status" value="1"/>
</dbReference>
<feature type="signal peptide" evidence="1">
    <location>
        <begin position="1"/>
        <end position="27"/>
    </location>
</feature>
<dbReference type="Proteomes" id="UP001501115">
    <property type="component" value="Unassembled WGS sequence"/>
</dbReference>
<evidence type="ECO:0000256" key="1">
    <source>
        <dbReference type="SAM" id="SignalP"/>
    </source>
</evidence>
<dbReference type="EMBL" id="BAABET010000022">
    <property type="protein sequence ID" value="GAA4340920.1"/>
    <property type="molecule type" value="Genomic_DNA"/>
</dbReference>
<dbReference type="RefSeq" id="WP_345666369.1">
    <property type="nucleotide sequence ID" value="NZ_BAABET010000022.1"/>
</dbReference>
<dbReference type="PANTHER" id="PTHR24094:SF15">
    <property type="entry name" value="AMP-DEPENDENT SYNTHETASE_LIGASE DOMAIN-CONTAINING PROTEIN-RELATED"/>
    <property type="match status" value="1"/>
</dbReference>